<feature type="signal peptide" evidence="1">
    <location>
        <begin position="1"/>
        <end position="17"/>
    </location>
</feature>
<reference evidence="2 3" key="1">
    <citation type="journal article" date="2015" name="Microbiome">
        <title>Genomic resolution of linkages in carbon, nitrogen, and sulfur cycling among widespread estuary sediment bacteria.</title>
        <authorList>
            <person name="Baker B.J."/>
            <person name="Lazar C.S."/>
            <person name="Teske A.P."/>
            <person name="Dick G.J."/>
        </authorList>
    </citation>
    <scope>NUCLEOTIDE SEQUENCE [LARGE SCALE GENOMIC DNA]</scope>
    <source>
        <strain evidence="2">DG_56</strain>
    </source>
</reference>
<name>A0A0S7XRR5_9BACT</name>
<keyword evidence="1" id="KW-0732">Signal</keyword>
<evidence type="ECO:0000313" key="2">
    <source>
        <dbReference type="EMBL" id="KPJ64931.1"/>
    </source>
</evidence>
<gene>
    <name evidence="2" type="ORF">AMK68_00045</name>
</gene>
<accession>A0A0S7XRR5</accession>
<proteinExistence type="predicted"/>
<dbReference type="AlphaFoldDB" id="A0A0S7XRR5"/>
<comment type="caution">
    <text evidence="2">The sequence shown here is derived from an EMBL/GenBank/DDBJ whole genome shotgun (WGS) entry which is preliminary data.</text>
</comment>
<protein>
    <recommendedName>
        <fullName evidence="4">DUF4412 domain-containing protein</fullName>
    </recommendedName>
</protein>
<organism evidence="2 3">
    <name type="scientific">candidate division KD3-62 bacterium DG_56</name>
    <dbReference type="NCBI Taxonomy" id="1704032"/>
    <lineage>
        <taxon>Bacteria</taxon>
        <taxon>candidate division KD3-62</taxon>
    </lineage>
</organism>
<sequence length="277" mass="30559">MVASAVTLVIAASAAHAITLRYQGKAGDVRKYAYAAAMRMQSEGMGMQERAESTSTALVAQKIKSVDDGVFVIEQKLTKGKVTMKMTDVDEPMKEELPEITVLIKMDAQGRIKQFKSEDGLTTMDTTRELGRVLAEMGMFPKRDLKVGDTWSDEKEITEPDVGTVKIHYTRKLSALEPYQKRNCAKIETKFSGTVEPPEDLMDGDAMPGAELDMNAGFSGTAVTWCDHEAGIVVEENDTLKMRMEMHFTMPAMGAGEDVEHSSKMAMISNIKMVLEK</sequence>
<evidence type="ECO:0000313" key="3">
    <source>
        <dbReference type="Proteomes" id="UP000052020"/>
    </source>
</evidence>
<dbReference type="EMBL" id="LIZY01000001">
    <property type="protein sequence ID" value="KPJ64931.1"/>
    <property type="molecule type" value="Genomic_DNA"/>
</dbReference>
<evidence type="ECO:0000256" key="1">
    <source>
        <dbReference type="SAM" id="SignalP"/>
    </source>
</evidence>
<feature type="chain" id="PRO_5006640206" description="DUF4412 domain-containing protein" evidence="1">
    <location>
        <begin position="18"/>
        <end position="277"/>
    </location>
</feature>
<evidence type="ECO:0008006" key="4">
    <source>
        <dbReference type="Google" id="ProtNLM"/>
    </source>
</evidence>
<dbReference type="Proteomes" id="UP000052020">
    <property type="component" value="Unassembled WGS sequence"/>
</dbReference>